<accession>A0ABP3HTM6</accession>
<comment type="caution">
    <text evidence="2">The sequence shown here is derived from an EMBL/GenBank/DDBJ whole genome shotgun (WGS) entry which is preliminary data.</text>
</comment>
<dbReference type="Gene3D" id="3.10.180.10">
    <property type="entry name" value="2,3-Dihydroxybiphenyl 1,2-Dioxygenase, domain 1"/>
    <property type="match status" value="1"/>
</dbReference>
<organism evidence="2 3">
    <name type="scientific">Paenibacillus motobuensis</name>
    <dbReference type="NCBI Taxonomy" id="295324"/>
    <lineage>
        <taxon>Bacteria</taxon>
        <taxon>Bacillati</taxon>
        <taxon>Bacillota</taxon>
        <taxon>Bacilli</taxon>
        <taxon>Bacillales</taxon>
        <taxon>Paenibacillaceae</taxon>
        <taxon>Paenibacillus</taxon>
    </lineage>
</organism>
<dbReference type="InterPro" id="IPR029068">
    <property type="entry name" value="Glyas_Bleomycin-R_OHBP_Dase"/>
</dbReference>
<proteinExistence type="predicted"/>
<evidence type="ECO:0000313" key="2">
    <source>
        <dbReference type="EMBL" id="GAA0379290.1"/>
    </source>
</evidence>
<name>A0ABP3HTM6_9BACL</name>
<sequence>MSIVTRKISGIFIPVKDIIAARDWYCSLLGLEPDFEIISGHLCCIPMDNNGLNVILDSKVYTEDSYARTPMFHFNTDDIEQAYQYVQQLGAELVTPIEHGHWFNLKDPDGNMLMICKCN</sequence>
<evidence type="ECO:0000313" key="3">
    <source>
        <dbReference type="Proteomes" id="UP001500340"/>
    </source>
</evidence>
<protein>
    <recommendedName>
        <fullName evidence="1">Glyoxalase/fosfomycin resistance/dioxygenase domain-containing protein</fullName>
    </recommendedName>
</protein>
<dbReference type="Pfam" id="PF00903">
    <property type="entry name" value="Glyoxalase"/>
    <property type="match status" value="1"/>
</dbReference>
<dbReference type="SUPFAM" id="SSF54593">
    <property type="entry name" value="Glyoxalase/Bleomycin resistance protein/Dihydroxybiphenyl dioxygenase"/>
    <property type="match status" value="1"/>
</dbReference>
<dbReference type="RefSeq" id="WP_343857798.1">
    <property type="nucleotide sequence ID" value="NZ_BAAACX010000006.1"/>
</dbReference>
<feature type="domain" description="Glyoxalase/fosfomycin resistance/dioxygenase" evidence="1">
    <location>
        <begin position="10"/>
        <end position="115"/>
    </location>
</feature>
<gene>
    <name evidence="2" type="ORF">GCM10008933_08070</name>
</gene>
<dbReference type="EMBL" id="BAAACX010000006">
    <property type="protein sequence ID" value="GAA0379290.1"/>
    <property type="molecule type" value="Genomic_DNA"/>
</dbReference>
<dbReference type="InterPro" id="IPR004360">
    <property type="entry name" value="Glyas_Fos-R_dOase_dom"/>
</dbReference>
<reference evidence="3" key="1">
    <citation type="journal article" date="2019" name="Int. J. Syst. Evol. Microbiol.">
        <title>The Global Catalogue of Microorganisms (GCM) 10K type strain sequencing project: providing services to taxonomists for standard genome sequencing and annotation.</title>
        <authorList>
            <consortium name="The Broad Institute Genomics Platform"/>
            <consortium name="The Broad Institute Genome Sequencing Center for Infectious Disease"/>
            <person name="Wu L."/>
            <person name="Ma J."/>
        </authorList>
    </citation>
    <scope>NUCLEOTIDE SEQUENCE [LARGE SCALE GENOMIC DNA]</scope>
    <source>
        <strain evidence="3">JCM 12774</strain>
    </source>
</reference>
<dbReference type="CDD" id="cd06587">
    <property type="entry name" value="VOC"/>
    <property type="match status" value="1"/>
</dbReference>
<dbReference type="Proteomes" id="UP001500340">
    <property type="component" value="Unassembled WGS sequence"/>
</dbReference>
<keyword evidence="3" id="KW-1185">Reference proteome</keyword>
<evidence type="ECO:0000259" key="1">
    <source>
        <dbReference type="Pfam" id="PF00903"/>
    </source>
</evidence>